<comment type="caution">
    <text evidence="11">The sequence shown here is derived from an EMBL/GenBank/DDBJ whole genome shotgun (WGS) entry which is preliminary data.</text>
</comment>
<evidence type="ECO:0000256" key="8">
    <source>
        <dbReference type="ARBA" id="ARBA00023326"/>
    </source>
</evidence>
<keyword evidence="5" id="KW-0136">Cellulose degradation</keyword>
<comment type="similarity">
    <text evidence="2">Belongs to the glycosyl hydrolase 9 (cellulase E) family.</text>
</comment>
<dbReference type="InterPro" id="IPR001701">
    <property type="entry name" value="Glyco_hydro_9"/>
</dbReference>
<evidence type="ECO:0000259" key="10">
    <source>
        <dbReference type="Pfam" id="PF00759"/>
    </source>
</evidence>
<keyword evidence="12" id="KW-1185">Reference proteome</keyword>
<name>A0A7J0FRQ1_9ERIC</name>
<evidence type="ECO:0000256" key="1">
    <source>
        <dbReference type="ARBA" id="ARBA00000966"/>
    </source>
</evidence>
<feature type="chain" id="PRO_5029450329" description="cellulase" evidence="9">
    <location>
        <begin position="28"/>
        <end position="204"/>
    </location>
</feature>
<evidence type="ECO:0000256" key="4">
    <source>
        <dbReference type="ARBA" id="ARBA00022801"/>
    </source>
</evidence>
<keyword evidence="8" id="KW-0624">Polysaccharide degradation</keyword>
<dbReference type="Proteomes" id="UP000585474">
    <property type="component" value="Unassembled WGS sequence"/>
</dbReference>
<dbReference type="InterPro" id="IPR008928">
    <property type="entry name" value="6-hairpin_glycosidase_sf"/>
</dbReference>
<evidence type="ECO:0000313" key="11">
    <source>
        <dbReference type="EMBL" id="GFZ01392.1"/>
    </source>
</evidence>
<keyword evidence="7" id="KW-0326">Glycosidase</keyword>
<evidence type="ECO:0000256" key="5">
    <source>
        <dbReference type="ARBA" id="ARBA00023001"/>
    </source>
</evidence>
<evidence type="ECO:0000256" key="9">
    <source>
        <dbReference type="SAM" id="SignalP"/>
    </source>
</evidence>
<dbReference type="Pfam" id="PF00759">
    <property type="entry name" value="Glyco_hydro_9"/>
    <property type="match status" value="1"/>
</dbReference>
<evidence type="ECO:0000256" key="3">
    <source>
        <dbReference type="ARBA" id="ARBA00012601"/>
    </source>
</evidence>
<dbReference type="PANTHER" id="PTHR22298">
    <property type="entry name" value="ENDO-1,4-BETA-GLUCANASE"/>
    <property type="match status" value="1"/>
</dbReference>
<evidence type="ECO:0000313" key="12">
    <source>
        <dbReference type="Proteomes" id="UP000585474"/>
    </source>
</evidence>
<feature type="signal peptide" evidence="9">
    <location>
        <begin position="1"/>
        <end position="27"/>
    </location>
</feature>
<evidence type="ECO:0000256" key="6">
    <source>
        <dbReference type="ARBA" id="ARBA00023277"/>
    </source>
</evidence>
<evidence type="ECO:0000256" key="7">
    <source>
        <dbReference type="ARBA" id="ARBA00023295"/>
    </source>
</evidence>
<dbReference type="EMBL" id="BJWL01000015">
    <property type="protein sequence ID" value="GFZ01392.1"/>
    <property type="molecule type" value="Genomic_DNA"/>
</dbReference>
<sequence>MAMTGSPYSSTLLILFLSLSSLSLCCSAFTSQDYSDALEKSILFFEGQWSGKLPPTRGSNGGPILICLVAPPIRCLILQTGIEELTVSLNSVVCPFYCSYLGYQDELLWGASWIPKASQNDSYVASIQSTGHTLGADDDAYSFRWDDKRAGTKILLSKVFASNFTRKHLYRWYRGSPVPQEATPPFELRYLAYVRRRNVEEVTY</sequence>
<proteinExistence type="inferred from homology"/>
<dbReference type="AlphaFoldDB" id="A0A7J0FRQ1"/>
<organism evidence="11 12">
    <name type="scientific">Actinidia rufa</name>
    <dbReference type="NCBI Taxonomy" id="165716"/>
    <lineage>
        <taxon>Eukaryota</taxon>
        <taxon>Viridiplantae</taxon>
        <taxon>Streptophyta</taxon>
        <taxon>Embryophyta</taxon>
        <taxon>Tracheophyta</taxon>
        <taxon>Spermatophyta</taxon>
        <taxon>Magnoliopsida</taxon>
        <taxon>eudicotyledons</taxon>
        <taxon>Gunneridae</taxon>
        <taxon>Pentapetalae</taxon>
        <taxon>asterids</taxon>
        <taxon>Ericales</taxon>
        <taxon>Actinidiaceae</taxon>
        <taxon>Actinidia</taxon>
    </lineage>
</organism>
<keyword evidence="9" id="KW-0732">Signal</keyword>
<dbReference type="InterPro" id="IPR012341">
    <property type="entry name" value="6hp_glycosidase-like_sf"/>
</dbReference>
<evidence type="ECO:0000256" key="2">
    <source>
        <dbReference type="ARBA" id="ARBA00007072"/>
    </source>
</evidence>
<protein>
    <recommendedName>
        <fullName evidence="3">cellulase</fullName>
        <ecNumber evidence="3">3.2.1.4</ecNumber>
    </recommendedName>
</protein>
<dbReference type="Gene3D" id="1.50.10.10">
    <property type="match status" value="1"/>
</dbReference>
<dbReference type="SUPFAM" id="SSF48208">
    <property type="entry name" value="Six-hairpin glycosidases"/>
    <property type="match status" value="1"/>
</dbReference>
<comment type="catalytic activity">
    <reaction evidence="1">
        <text>Endohydrolysis of (1-&gt;4)-beta-D-glucosidic linkages in cellulose, lichenin and cereal beta-D-glucans.</text>
        <dbReference type="EC" id="3.2.1.4"/>
    </reaction>
</comment>
<accession>A0A7J0FRQ1</accession>
<reference evidence="11 12" key="1">
    <citation type="submission" date="2019-07" db="EMBL/GenBank/DDBJ databases">
        <title>De Novo Assembly of kiwifruit Actinidia rufa.</title>
        <authorList>
            <person name="Sugita-Konishi S."/>
            <person name="Sato K."/>
            <person name="Mori E."/>
            <person name="Abe Y."/>
            <person name="Kisaki G."/>
            <person name="Hamano K."/>
            <person name="Suezawa K."/>
            <person name="Otani M."/>
            <person name="Fukuda T."/>
            <person name="Manabe T."/>
            <person name="Gomi K."/>
            <person name="Tabuchi M."/>
            <person name="Akimitsu K."/>
            <person name="Kataoka I."/>
        </authorList>
    </citation>
    <scope>NUCLEOTIDE SEQUENCE [LARGE SCALE GENOMIC DNA]</scope>
    <source>
        <strain evidence="12">cv. Fuchu</strain>
    </source>
</reference>
<keyword evidence="4" id="KW-0378">Hydrolase</keyword>
<dbReference type="GO" id="GO:0008810">
    <property type="term" value="F:cellulase activity"/>
    <property type="evidence" value="ECO:0007669"/>
    <property type="project" value="UniProtKB-EC"/>
</dbReference>
<feature type="domain" description="Glycoside hydrolase family 9" evidence="10">
    <location>
        <begin position="89"/>
        <end position="162"/>
    </location>
</feature>
<dbReference type="OrthoDB" id="1735634at2759"/>
<keyword evidence="6" id="KW-0119">Carbohydrate metabolism</keyword>
<dbReference type="GO" id="GO:0030245">
    <property type="term" value="P:cellulose catabolic process"/>
    <property type="evidence" value="ECO:0007669"/>
    <property type="project" value="UniProtKB-KW"/>
</dbReference>
<gene>
    <name evidence="11" type="ORF">Acr_15g0000010</name>
</gene>
<dbReference type="EC" id="3.2.1.4" evidence="3"/>